<reference evidence="8 9" key="1">
    <citation type="submission" date="2020-01" db="EMBL/GenBank/DDBJ databases">
        <authorList>
            <person name="Gupta K D."/>
        </authorList>
    </citation>
    <scope>NUCLEOTIDE SEQUENCE [LARGE SCALE GENOMIC DNA]</scope>
</reference>
<comment type="caution">
    <text evidence="8">The sequence shown here is derived from an EMBL/GenBank/DDBJ whole genome shotgun (WGS) entry which is preliminary data.</text>
</comment>
<dbReference type="PANTHER" id="PTHR43004:SF19">
    <property type="entry name" value="BINDING MONOOXYGENASE, PUTATIVE (JCVI)-RELATED"/>
    <property type="match status" value="1"/>
</dbReference>
<gene>
    <name evidence="8" type="ORF">AAE3_LOCUS4248</name>
</gene>
<evidence type="ECO:0000256" key="6">
    <source>
        <dbReference type="SAM" id="MobiDB-lite"/>
    </source>
</evidence>
<evidence type="ECO:0000256" key="3">
    <source>
        <dbReference type="ARBA" id="ARBA00022827"/>
    </source>
</evidence>
<dbReference type="GO" id="GO:0016709">
    <property type="term" value="F:oxidoreductase activity, acting on paired donors, with incorporation or reduction of molecular oxygen, NAD(P)H as one donor, and incorporation of one atom of oxygen"/>
    <property type="evidence" value="ECO:0007669"/>
    <property type="project" value="UniProtKB-ARBA"/>
</dbReference>
<dbReference type="InterPro" id="IPR002938">
    <property type="entry name" value="FAD-bd"/>
</dbReference>
<evidence type="ECO:0000256" key="1">
    <source>
        <dbReference type="ARBA" id="ARBA00001974"/>
    </source>
</evidence>
<dbReference type="InterPro" id="IPR050641">
    <property type="entry name" value="RIFMO-like"/>
</dbReference>
<evidence type="ECO:0000313" key="8">
    <source>
        <dbReference type="EMBL" id="CAA7262016.1"/>
    </source>
</evidence>
<keyword evidence="3" id="KW-0274">FAD</keyword>
<sequence length="723" mass="80204">MVDNLPVLIAGAGPSGLVAALTLAQNRIQVRIIDKAEKPHVGSRGFGIQPRTCELFQTLGILEDFQKRATPIPTMRAYKLPGGTVPVKTWDLYAKTGVWPDRPFGNGVCLSQDQLEDILIQHLKQHGIVIEYGKGLINIEQTEDNVISTVATFRNGQQMEEQEKVTSQFLLGTDGARGVSRKLLGLTFQGETRDTDGMVWGDVEIDGLTSDYWHIWGKPGVYTIMARPITPDGKKFGIGITGQNFDPRDLADEEKAKEFILKETGRTDIKFGKFTWLSYFKPNMRMINKFQVGRAFVVGDAGHVHSPTGGQGLNCSVQDATNLSWKLALVLKGLAPQSLLSTYNDERLPVIAQMLQATSQLYTHTIIASKEKPVDGPSEDDDKKSGWFRWRNTALELYGINYRFSDIVLEERDPERGGVDREEAIARAYAGYEALGTLIAGDRAPEAPGLVTVGGKETSLFKDYFKLDHHTVMAFSLDVKSAGPLLEQASQWPASVVQTLVITDKDSDMGALASDKAIFLVDREQHARNAYRVAKEELTVVIRSSSPTPPTIRGSSTPSPPESAARKHQAEYVKDLEGQLAAGKKRVAALAEKTKKERKEHEDLRDSTARRLAAKLTGRREKWEEKESKEEREYEGKNVVIDLTEKETLYESAKAEPQVLHSRIFDGPTQGIPEDDRLGYDLDAAFKRCDELQARLNAESRAAELLARAARCMQSCSDNVQEA</sequence>
<comment type="cofactor">
    <cofactor evidence="1">
        <name>FAD</name>
        <dbReference type="ChEBI" id="CHEBI:57692"/>
    </cofactor>
</comment>
<evidence type="ECO:0000259" key="7">
    <source>
        <dbReference type="Pfam" id="PF01494"/>
    </source>
</evidence>
<keyword evidence="5" id="KW-0175">Coiled coil</keyword>
<keyword evidence="4" id="KW-0560">Oxidoreductase</keyword>
<dbReference type="InterPro" id="IPR036188">
    <property type="entry name" value="FAD/NAD-bd_sf"/>
</dbReference>
<evidence type="ECO:0000256" key="5">
    <source>
        <dbReference type="SAM" id="Coils"/>
    </source>
</evidence>
<feature type="domain" description="FAD-binding" evidence="7">
    <location>
        <begin position="5"/>
        <end position="357"/>
    </location>
</feature>
<organism evidence="8 9">
    <name type="scientific">Cyclocybe aegerita</name>
    <name type="common">Black poplar mushroom</name>
    <name type="synonym">Agrocybe aegerita</name>
    <dbReference type="NCBI Taxonomy" id="1973307"/>
    <lineage>
        <taxon>Eukaryota</taxon>
        <taxon>Fungi</taxon>
        <taxon>Dikarya</taxon>
        <taxon>Basidiomycota</taxon>
        <taxon>Agaricomycotina</taxon>
        <taxon>Agaricomycetes</taxon>
        <taxon>Agaricomycetidae</taxon>
        <taxon>Agaricales</taxon>
        <taxon>Agaricineae</taxon>
        <taxon>Bolbitiaceae</taxon>
        <taxon>Cyclocybe</taxon>
    </lineage>
</organism>
<keyword evidence="9" id="KW-1185">Reference proteome</keyword>
<name>A0A8S0W984_CYCAE</name>
<evidence type="ECO:0000313" key="9">
    <source>
        <dbReference type="Proteomes" id="UP000467700"/>
    </source>
</evidence>
<dbReference type="Gene3D" id="3.50.50.60">
    <property type="entry name" value="FAD/NAD(P)-binding domain"/>
    <property type="match status" value="1"/>
</dbReference>
<dbReference type="PRINTS" id="PR00420">
    <property type="entry name" value="RNGMNOXGNASE"/>
</dbReference>
<dbReference type="AlphaFoldDB" id="A0A8S0W984"/>
<feature type="coiled-coil region" evidence="5">
    <location>
        <begin position="682"/>
        <end position="709"/>
    </location>
</feature>
<feature type="region of interest" description="Disordered" evidence="6">
    <location>
        <begin position="588"/>
        <end position="613"/>
    </location>
</feature>
<dbReference type="GO" id="GO:0071949">
    <property type="term" value="F:FAD binding"/>
    <property type="evidence" value="ECO:0007669"/>
    <property type="project" value="InterPro"/>
</dbReference>
<dbReference type="Gene3D" id="3.30.70.2450">
    <property type="match status" value="1"/>
</dbReference>
<evidence type="ECO:0000256" key="4">
    <source>
        <dbReference type="ARBA" id="ARBA00023002"/>
    </source>
</evidence>
<dbReference type="OrthoDB" id="2690153at2759"/>
<feature type="compositionally biased region" description="Basic and acidic residues" evidence="6">
    <location>
        <begin position="592"/>
        <end position="609"/>
    </location>
</feature>
<feature type="region of interest" description="Disordered" evidence="6">
    <location>
        <begin position="542"/>
        <end position="569"/>
    </location>
</feature>
<dbReference type="EMBL" id="CACVBS010000035">
    <property type="protein sequence ID" value="CAA7262016.1"/>
    <property type="molecule type" value="Genomic_DNA"/>
</dbReference>
<dbReference type="Proteomes" id="UP000467700">
    <property type="component" value="Unassembled WGS sequence"/>
</dbReference>
<evidence type="ECO:0000256" key="2">
    <source>
        <dbReference type="ARBA" id="ARBA00022630"/>
    </source>
</evidence>
<proteinExistence type="predicted"/>
<keyword evidence="2" id="KW-0285">Flavoprotein</keyword>
<dbReference type="SUPFAM" id="SSF51905">
    <property type="entry name" value="FAD/NAD(P)-binding domain"/>
    <property type="match status" value="1"/>
</dbReference>
<dbReference type="Pfam" id="PF01494">
    <property type="entry name" value="FAD_binding_3"/>
    <property type="match status" value="1"/>
</dbReference>
<dbReference type="PANTHER" id="PTHR43004">
    <property type="entry name" value="TRK SYSTEM POTASSIUM UPTAKE PROTEIN"/>
    <property type="match status" value="1"/>
</dbReference>
<protein>
    <recommendedName>
        <fullName evidence="7">FAD-binding domain-containing protein</fullName>
    </recommendedName>
</protein>
<accession>A0A8S0W984</accession>